<dbReference type="InParanoid" id="A0A1X7T0S3"/>
<evidence type="ECO:0000313" key="2">
    <source>
        <dbReference type="EnsemblMetazoa" id="Aqu2.1.07801_001"/>
    </source>
</evidence>
<reference evidence="2" key="1">
    <citation type="submission" date="2017-05" db="UniProtKB">
        <authorList>
            <consortium name="EnsemblMetazoa"/>
        </authorList>
    </citation>
    <scope>IDENTIFICATION</scope>
</reference>
<feature type="region of interest" description="Disordered" evidence="1">
    <location>
        <begin position="1"/>
        <end position="22"/>
    </location>
</feature>
<name>A0A1X7T0S3_AMPQE</name>
<evidence type="ECO:0000256" key="1">
    <source>
        <dbReference type="SAM" id="MobiDB-lite"/>
    </source>
</evidence>
<sequence length="192" mass="21273">MASSSVTSVKKRGPYKRYNSNSSVPVPKVLLWRGNNAVEAAILELGYSESDGDANESLSSSSQLDNEPPLKVMAFDHRQNLALCSGSVPVFSTNSRTFGFQNTCLDESDQIFNLSLDESDPNIHDTSLDKSDHNVFNLSPDKSNRNVHDTSLNESDHVFHSSLDRLDPNVHDTCLDESDHNIFNSSLEQIRS</sequence>
<organism evidence="2">
    <name type="scientific">Amphimedon queenslandica</name>
    <name type="common">Sponge</name>
    <dbReference type="NCBI Taxonomy" id="400682"/>
    <lineage>
        <taxon>Eukaryota</taxon>
        <taxon>Metazoa</taxon>
        <taxon>Porifera</taxon>
        <taxon>Demospongiae</taxon>
        <taxon>Heteroscleromorpha</taxon>
        <taxon>Haplosclerida</taxon>
        <taxon>Niphatidae</taxon>
        <taxon>Amphimedon</taxon>
    </lineage>
</organism>
<accession>A0A1X7T0S3</accession>
<dbReference type="AlphaFoldDB" id="A0A1X7T0S3"/>
<dbReference type="EnsemblMetazoa" id="Aqu2.1.07801_001">
    <property type="protein sequence ID" value="Aqu2.1.07801_001"/>
    <property type="gene ID" value="Aqu2.1.07801"/>
</dbReference>
<protein>
    <submittedName>
        <fullName evidence="2">Uncharacterized protein</fullName>
    </submittedName>
</protein>
<proteinExistence type="predicted"/>